<dbReference type="RefSeq" id="WP_051614619.1">
    <property type="nucleotide sequence ID" value="NZ_AWFG01000001.1"/>
</dbReference>
<feature type="transmembrane region" description="Helical" evidence="1">
    <location>
        <begin position="7"/>
        <end position="27"/>
    </location>
</feature>
<feature type="transmembrane region" description="Helical" evidence="1">
    <location>
        <begin position="39"/>
        <end position="60"/>
    </location>
</feature>
<sequence length="246" mass="26571">MTGRLTPYLRAAAILIGLAFAFTWFGVYNTGGAFLLRLLMWLITMAVGGATAIWAIPAVFERYLADQPAPIRIAAAAALIAIPVTGSLIVFFLSLGGHFRPIGLLVQYLYVYAVCLVMVTGGVIVAQARRAPPLGAAEASDARATFLERLPVKYRGASLWAISSEDHYLRIHTSRGEELILMRLADAMRELAGAGGLQVHRSWWVATDGVADTRREGGKLFLVLKSGKEAPVSRTFLSAVKEANLV</sequence>
<dbReference type="SMART" id="SM00850">
    <property type="entry name" value="LytTR"/>
    <property type="match status" value="1"/>
</dbReference>
<dbReference type="InterPro" id="IPR007492">
    <property type="entry name" value="LytTR_DNA-bd_dom"/>
</dbReference>
<dbReference type="AlphaFoldDB" id="A0A062UGE7"/>
<feature type="domain" description="HTH LytTR-type" evidence="2">
    <location>
        <begin position="147"/>
        <end position="246"/>
    </location>
</feature>
<feature type="transmembrane region" description="Helical" evidence="1">
    <location>
        <begin position="105"/>
        <end position="126"/>
    </location>
</feature>
<evidence type="ECO:0000313" key="4">
    <source>
        <dbReference type="Proteomes" id="UP000027190"/>
    </source>
</evidence>
<comment type="caution">
    <text evidence="3">The sequence shown here is derived from an EMBL/GenBank/DDBJ whole genome shotgun (WGS) entry which is preliminary data.</text>
</comment>
<keyword evidence="1" id="KW-0472">Membrane</keyword>
<accession>A0A062UGE7</accession>
<keyword evidence="4" id="KW-1185">Reference proteome</keyword>
<dbReference type="EMBL" id="AWFG01000001">
    <property type="protein sequence ID" value="KCZ61058.1"/>
    <property type="molecule type" value="Genomic_DNA"/>
</dbReference>
<evidence type="ECO:0000259" key="2">
    <source>
        <dbReference type="PROSITE" id="PS50930"/>
    </source>
</evidence>
<dbReference type="Gene3D" id="2.40.50.1020">
    <property type="entry name" value="LytTr DNA-binding domain"/>
    <property type="match status" value="1"/>
</dbReference>
<dbReference type="GO" id="GO:0003677">
    <property type="term" value="F:DNA binding"/>
    <property type="evidence" value="ECO:0007669"/>
    <property type="project" value="InterPro"/>
</dbReference>
<feature type="transmembrane region" description="Helical" evidence="1">
    <location>
        <begin position="72"/>
        <end position="93"/>
    </location>
</feature>
<evidence type="ECO:0000256" key="1">
    <source>
        <dbReference type="SAM" id="Phobius"/>
    </source>
</evidence>
<dbReference type="OrthoDB" id="7028951at2"/>
<dbReference type="PATRIC" id="fig|1280947.3.peg.310"/>
<name>A0A062UGE7_9PROT</name>
<dbReference type="PROSITE" id="PS50930">
    <property type="entry name" value="HTH_LYTTR"/>
    <property type="match status" value="1"/>
</dbReference>
<keyword evidence="1" id="KW-1133">Transmembrane helix</keyword>
<reference evidence="3 4" key="1">
    <citation type="journal article" date="2014" name="Antonie Van Leeuwenhoek">
        <title>Hyphomonas beringensis sp. nov. and Hyphomonas chukchiensis sp. nov., isolated from surface seawater of the Bering Sea and Chukchi Sea.</title>
        <authorList>
            <person name="Li C."/>
            <person name="Lai Q."/>
            <person name="Li G."/>
            <person name="Dong C."/>
            <person name="Wang J."/>
            <person name="Liao Y."/>
            <person name="Shao Z."/>
        </authorList>
    </citation>
    <scope>NUCLEOTIDE SEQUENCE [LARGE SCALE GENOMIC DNA]</scope>
    <source>
        <strain evidence="3 4">BH-BN04-4</strain>
    </source>
</reference>
<organism evidence="3 4">
    <name type="scientific">Hyphomonas chukchiensis</name>
    <dbReference type="NCBI Taxonomy" id="1280947"/>
    <lineage>
        <taxon>Bacteria</taxon>
        <taxon>Pseudomonadati</taxon>
        <taxon>Pseudomonadota</taxon>
        <taxon>Alphaproteobacteria</taxon>
        <taxon>Hyphomonadales</taxon>
        <taxon>Hyphomonadaceae</taxon>
        <taxon>Hyphomonas</taxon>
    </lineage>
</organism>
<evidence type="ECO:0000313" key="3">
    <source>
        <dbReference type="EMBL" id="KCZ61058.1"/>
    </source>
</evidence>
<proteinExistence type="predicted"/>
<protein>
    <recommendedName>
        <fullName evidence="2">HTH LytTR-type domain-containing protein</fullName>
    </recommendedName>
</protein>
<gene>
    <name evidence="3" type="ORF">HY30_01575</name>
</gene>
<dbReference type="STRING" id="1280947.HY30_01575"/>
<keyword evidence="1" id="KW-0812">Transmembrane</keyword>
<dbReference type="eggNOG" id="COG3279">
    <property type="taxonomic scope" value="Bacteria"/>
</dbReference>
<dbReference type="Pfam" id="PF04397">
    <property type="entry name" value="LytTR"/>
    <property type="match status" value="1"/>
</dbReference>
<dbReference type="Proteomes" id="UP000027190">
    <property type="component" value="Unassembled WGS sequence"/>
</dbReference>